<evidence type="ECO:0000313" key="1">
    <source>
        <dbReference type="EMBL" id="KAH6940483.1"/>
    </source>
</evidence>
<proteinExistence type="predicted"/>
<reference evidence="1" key="1">
    <citation type="submission" date="2020-05" db="EMBL/GenBank/DDBJ databases">
        <title>Large-scale comparative analyses of tick genomes elucidate their genetic diversity and vector capacities.</title>
        <authorList>
            <person name="Jia N."/>
            <person name="Wang J."/>
            <person name="Shi W."/>
            <person name="Du L."/>
            <person name="Sun Y."/>
            <person name="Zhan W."/>
            <person name="Jiang J."/>
            <person name="Wang Q."/>
            <person name="Zhang B."/>
            <person name="Ji P."/>
            <person name="Sakyi L.B."/>
            <person name="Cui X."/>
            <person name="Yuan T."/>
            <person name="Jiang B."/>
            <person name="Yang W."/>
            <person name="Lam T.T.-Y."/>
            <person name="Chang Q."/>
            <person name="Ding S."/>
            <person name="Wang X."/>
            <person name="Zhu J."/>
            <person name="Ruan X."/>
            <person name="Zhao L."/>
            <person name="Wei J."/>
            <person name="Que T."/>
            <person name="Du C."/>
            <person name="Cheng J."/>
            <person name="Dai P."/>
            <person name="Han X."/>
            <person name="Huang E."/>
            <person name="Gao Y."/>
            <person name="Liu J."/>
            <person name="Shao H."/>
            <person name="Ye R."/>
            <person name="Li L."/>
            <person name="Wei W."/>
            <person name="Wang X."/>
            <person name="Wang C."/>
            <person name="Yang T."/>
            <person name="Huo Q."/>
            <person name="Li W."/>
            <person name="Guo W."/>
            <person name="Chen H."/>
            <person name="Zhou L."/>
            <person name="Ni X."/>
            <person name="Tian J."/>
            <person name="Zhou Y."/>
            <person name="Sheng Y."/>
            <person name="Liu T."/>
            <person name="Pan Y."/>
            <person name="Xia L."/>
            <person name="Li J."/>
            <person name="Zhao F."/>
            <person name="Cao W."/>
        </authorList>
    </citation>
    <scope>NUCLEOTIDE SEQUENCE</scope>
    <source>
        <strain evidence="1">Hyas-2018</strain>
    </source>
</reference>
<gene>
    <name evidence="1" type="ORF">HPB50_000467</name>
</gene>
<evidence type="ECO:0000313" key="2">
    <source>
        <dbReference type="Proteomes" id="UP000821845"/>
    </source>
</evidence>
<sequence length="323" mass="35403">MMGVDIKVEPRSPPSLLVHGDADTNDQGPVDETLEGSGSDALKEIADSQPGICDGSAGAPVKAPSSSVDPGHKCNVCGRHFKRVRALKYHLASHSVEKLYGCGTCGQKFTTRAAVVRHRQTHTAGMFACDLCPVKFKWEMSLNKHKRMHASGVDFFPCPLCSKAFTRKKVLQSHLKWHKIEKPFACHLCPARFTRKNVRDQHVTVVHAGEKAHKCPLCQKSFGWWSSLNVHMRRVHAVARTTGRSVRSRPGVRLTGSPLSTQPPDVACGDLREDTSMPNSPPPLLSLVMESVDIKVEPSSPVTTLPPVHLDKDGKSQQPSYDA</sequence>
<comment type="caution">
    <text evidence="1">The sequence shown here is derived from an EMBL/GenBank/DDBJ whole genome shotgun (WGS) entry which is preliminary data.</text>
</comment>
<organism evidence="1 2">
    <name type="scientific">Hyalomma asiaticum</name>
    <name type="common">Tick</name>
    <dbReference type="NCBI Taxonomy" id="266040"/>
    <lineage>
        <taxon>Eukaryota</taxon>
        <taxon>Metazoa</taxon>
        <taxon>Ecdysozoa</taxon>
        <taxon>Arthropoda</taxon>
        <taxon>Chelicerata</taxon>
        <taxon>Arachnida</taxon>
        <taxon>Acari</taxon>
        <taxon>Parasitiformes</taxon>
        <taxon>Ixodida</taxon>
        <taxon>Ixodoidea</taxon>
        <taxon>Ixodidae</taxon>
        <taxon>Hyalomminae</taxon>
        <taxon>Hyalomma</taxon>
    </lineage>
</organism>
<keyword evidence="2" id="KW-1185">Reference proteome</keyword>
<dbReference type="Proteomes" id="UP000821845">
    <property type="component" value="Chromosome 11"/>
</dbReference>
<dbReference type="EMBL" id="CM023491">
    <property type="protein sequence ID" value="KAH6940483.1"/>
    <property type="molecule type" value="Genomic_DNA"/>
</dbReference>
<protein>
    <submittedName>
        <fullName evidence="1">Uncharacterized protein</fullName>
    </submittedName>
</protein>
<accession>A0ACB7T033</accession>
<name>A0ACB7T033_HYAAI</name>